<sequence>MTDYLNSDLLRKQLRLQRQSLSEAEQMRHAQLARHHLHNFLHSIQKMTSQKTLNIAFFLAQDGEMPTAQAIEMLWQSMPHTLFLPVLKSTPDDDGVMMFAEYTPDTPMKANQFGILEPSLKESDLLSGEKLDLVLTPLVGFDSKGNRMGMGGGYYDRTFQFKQQSSKICPPLLIGWAHNGQQVAQLPVNPWDIPLNGVITEMGFREF</sequence>
<dbReference type="Pfam" id="PF01812">
    <property type="entry name" value="5-FTHF_cyc-lig"/>
    <property type="match status" value="1"/>
</dbReference>
<name>A0A3B0W5X2_9ZZZZ</name>
<organism evidence="4">
    <name type="scientific">hydrothermal vent metagenome</name>
    <dbReference type="NCBI Taxonomy" id="652676"/>
    <lineage>
        <taxon>unclassified sequences</taxon>
        <taxon>metagenomes</taxon>
        <taxon>ecological metagenomes</taxon>
    </lineage>
</organism>
<dbReference type="GO" id="GO:0030272">
    <property type="term" value="F:5-formyltetrahydrofolate cyclo-ligase activity"/>
    <property type="evidence" value="ECO:0007669"/>
    <property type="project" value="UniProtKB-EC"/>
</dbReference>
<dbReference type="Gene3D" id="3.40.50.10420">
    <property type="entry name" value="NagB/RpiA/CoA transferase-like"/>
    <property type="match status" value="1"/>
</dbReference>
<dbReference type="InterPro" id="IPR024185">
    <property type="entry name" value="FTHF_cligase-like_sf"/>
</dbReference>
<proteinExistence type="inferred from homology"/>
<evidence type="ECO:0000313" key="4">
    <source>
        <dbReference type="EMBL" id="VAW47820.1"/>
    </source>
</evidence>
<keyword evidence="4" id="KW-0436">Ligase</keyword>
<dbReference type="AlphaFoldDB" id="A0A3B0W5X2"/>
<dbReference type="SUPFAM" id="SSF100950">
    <property type="entry name" value="NagB/RpiA/CoA transferase-like"/>
    <property type="match status" value="1"/>
</dbReference>
<dbReference type="NCBIfam" id="TIGR02727">
    <property type="entry name" value="MTHFS_bact"/>
    <property type="match status" value="1"/>
</dbReference>
<dbReference type="PIRSF" id="PIRSF006806">
    <property type="entry name" value="FTHF_cligase"/>
    <property type="match status" value="1"/>
</dbReference>
<evidence type="ECO:0000256" key="1">
    <source>
        <dbReference type="ARBA" id="ARBA00010638"/>
    </source>
</evidence>
<dbReference type="GO" id="GO:0035999">
    <property type="term" value="P:tetrahydrofolate interconversion"/>
    <property type="evidence" value="ECO:0007669"/>
    <property type="project" value="TreeGrafter"/>
</dbReference>
<evidence type="ECO:0000256" key="2">
    <source>
        <dbReference type="ARBA" id="ARBA00022741"/>
    </source>
</evidence>
<reference evidence="4" key="1">
    <citation type="submission" date="2018-06" db="EMBL/GenBank/DDBJ databases">
        <authorList>
            <person name="Zhirakovskaya E."/>
        </authorList>
    </citation>
    <scope>NUCLEOTIDE SEQUENCE</scope>
</reference>
<gene>
    <name evidence="4" type="ORF">MNBD_GAMMA04-814</name>
</gene>
<dbReference type="InterPro" id="IPR037171">
    <property type="entry name" value="NagB/RpiA_transferase-like"/>
</dbReference>
<dbReference type="GO" id="GO:0009396">
    <property type="term" value="P:folic acid-containing compound biosynthetic process"/>
    <property type="evidence" value="ECO:0007669"/>
    <property type="project" value="TreeGrafter"/>
</dbReference>
<dbReference type="PANTHER" id="PTHR23407">
    <property type="entry name" value="ATPASE INHIBITOR/5-FORMYLTETRAHYDROFOLATE CYCLO-LIGASE"/>
    <property type="match status" value="1"/>
</dbReference>
<comment type="similarity">
    <text evidence="1">Belongs to the 5-formyltetrahydrofolate cyclo-ligase family.</text>
</comment>
<dbReference type="EC" id="6.3.3.2" evidence="4"/>
<dbReference type="InterPro" id="IPR002698">
    <property type="entry name" value="FTHF_cligase"/>
</dbReference>
<dbReference type="EMBL" id="UOFB01000220">
    <property type="protein sequence ID" value="VAW47820.1"/>
    <property type="molecule type" value="Genomic_DNA"/>
</dbReference>
<protein>
    <submittedName>
        <fullName evidence="4">5-formyltetrahydrofolate cyclo-ligase</fullName>
        <ecNumber evidence="4">6.3.3.2</ecNumber>
    </submittedName>
</protein>
<accession>A0A3B0W5X2</accession>
<evidence type="ECO:0000256" key="3">
    <source>
        <dbReference type="ARBA" id="ARBA00022840"/>
    </source>
</evidence>
<dbReference type="PANTHER" id="PTHR23407:SF1">
    <property type="entry name" value="5-FORMYLTETRAHYDROFOLATE CYCLO-LIGASE"/>
    <property type="match status" value="1"/>
</dbReference>
<dbReference type="GO" id="GO:0005524">
    <property type="term" value="F:ATP binding"/>
    <property type="evidence" value="ECO:0007669"/>
    <property type="project" value="UniProtKB-KW"/>
</dbReference>
<keyword evidence="3" id="KW-0067">ATP-binding</keyword>
<keyword evidence="2" id="KW-0547">Nucleotide-binding</keyword>